<evidence type="ECO:0000313" key="3">
    <source>
        <dbReference type="Proteomes" id="UP000240509"/>
    </source>
</evidence>
<comment type="caution">
    <text evidence="2">The sequence shown here is derived from an EMBL/GenBank/DDBJ whole genome shotgun (WGS) entry which is preliminary data.</text>
</comment>
<feature type="domain" description="Nucleotide modification associated" evidence="1">
    <location>
        <begin position="3"/>
        <end position="290"/>
    </location>
</feature>
<dbReference type="AlphaFoldDB" id="A0A2T4U356"/>
<evidence type="ECO:0000313" key="2">
    <source>
        <dbReference type="EMBL" id="PTL37826.1"/>
    </source>
</evidence>
<dbReference type="EMBL" id="PZJJ01000032">
    <property type="protein sequence ID" value="PTL37826.1"/>
    <property type="molecule type" value="Genomic_DNA"/>
</dbReference>
<dbReference type="InterPro" id="IPR041135">
    <property type="entry name" value="Nmad3"/>
</dbReference>
<dbReference type="Proteomes" id="UP000240509">
    <property type="component" value="Unassembled WGS sequence"/>
</dbReference>
<proteinExistence type="predicted"/>
<protein>
    <recommendedName>
        <fullName evidence="1">Nucleotide modification associated domain-containing protein</fullName>
    </recommendedName>
</protein>
<dbReference type="Pfam" id="PF18754">
    <property type="entry name" value="Nmad3"/>
    <property type="match status" value="1"/>
</dbReference>
<dbReference type="RefSeq" id="WP_107585955.1">
    <property type="nucleotide sequence ID" value="NZ_PZJJ01000032.1"/>
</dbReference>
<keyword evidence="3" id="KW-1185">Reference proteome</keyword>
<sequence>MNKLIFSRKGFDSSSGYGYSPYDPATGKYILLPIPEGEKAFNPHSYKNLKLREEYLKGIKAGNLQELVENPLLSFSGKSRETVGSSYAHYDPILGKPPWLRNGPEFGVFGQTGGAAGHLWNNNVKEGSVFLFFSRFKPVKNRVHPLDPRGGWSDGAYYIYGWLKAGKVITGSNREELPGEVRAQHPHGAEENFIKSSNNTLYLASDRLFPDLDIPGSGYFPRLDDKLLLSSPLHKNKPSVWQLPAFFHETHYQPTYLEEAEQENKKWLRSSENPEVYYVQSPARGQEYVAPLENKSEDWLRSLFNDWEE</sequence>
<evidence type="ECO:0000259" key="1">
    <source>
        <dbReference type="Pfam" id="PF18754"/>
    </source>
</evidence>
<name>A0A2T4U356_9BACI</name>
<gene>
    <name evidence="2" type="ORF">C6Y45_14515</name>
</gene>
<organism evidence="2 3">
    <name type="scientific">Alkalicoccus saliphilus</name>
    <dbReference type="NCBI Taxonomy" id="200989"/>
    <lineage>
        <taxon>Bacteria</taxon>
        <taxon>Bacillati</taxon>
        <taxon>Bacillota</taxon>
        <taxon>Bacilli</taxon>
        <taxon>Bacillales</taxon>
        <taxon>Bacillaceae</taxon>
        <taxon>Alkalicoccus</taxon>
    </lineage>
</organism>
<dbReference type="OrthoDB" id="9772090at2"/>
<accession>A0A2T4U356</accession>
<reference evidence="2 3" key="1">
    <citation type="submission" date="2018-03" db="EMBL/GenBank/DDBJ databases">
        <title>Alkalicoccus saliphilus sp. nov., isolated from a mineral pool.</title>
        <authorList>
            <person name="Zhao B."/>
        </authorList>
    </citation>
    <scope>NUCLEOTIDE SEQUENCE [LARGE SCALE GENOMIC DNA]</scope>
    <source>
        <strain evidence="2 3">6AG</strain>
    </source>
</reference>